<dbReference type="KEGG" id="soe:110788210"/>
<accession>A0A9R0IH54</accession>
<dbReference type="GO" id="GO:0015297">
    <property type="term" value="F:antiporter activity"/>
    <property type="evidence" value="ECO:0007669"/>
    <property type="project" value="InterPro"/>
</dbReference>
<name>A0A9R0IH54_SPIOL</name>
<reference evidence="8" key="1">
    <citation type="journal article" date="2021" name="Nat. Commun.">
        <title>Genomic analyses provide insights into spinach domestication and the genetic basis of agronomic traits.</title>
        <authorList>
            <person name="Cai X."/>
            <person name="Sun X."/>
            <person name="Xu C."/>
            <person name="Sun H."/>
            <person name="Wang X."/>
            <person name="Ge C."/>
            <person name="Zhang Z."/>
            <person name="Wang Q."/>
            <person name="Fei Z."/>
            <person name="Jiao C."/>
            <person name="Wang Q."/>
        </authorList>
    </citation>
    <scope>NUCLEOTIDE SEQUENCE [LARGE SCALE GENOMIC DNA]</scope>
    <source>
        <strain evidence="8">cv. Varoflay</strain>
    </source>
</reference>
<sequence>MTAAQLCGGKLSAAFANTRRRWSKAAGSSSVGQSCRFSYSLPLAIRKSCEDVSGICNLSADRRKLPHKSFIHCRKPFHNVTRSLLDSDCTIEPCDVEEDSHDLVESAAEESTLEKNNGVNGSSESVLQPLNQLPPPNVKRELIMLSLPAIASQAIDPMAQLMETAYIGSLGPVQLASAGVSMSIFNIISKLFNIPLLSVATSFVAEDLAKSSSDGDEKNERKQLSSVSTALFLALGIGIIEALALLLGAGSFLRLMGVSADSPMRVQAEKFLSLRALGAPAVVLSLALQGVLRGFKDTKTPVFCLGVANLAAVFLFPLFINYFQMGVTGAATATVVSQYIGSFLMIWFLSKRVILLPPKFGDLKFGVYLKSGGFLIGRTVAVLITMTIGTSMAARQGPLAMAAHQICMQVWLAVSLLTDGLAASGQALVASSLSRGDYNAVKELTNFVLKIGIVTGGALAVILGSSFGSLANLFTKDPAVLQIVKSGTWFVSASQPLNSLAFIFDGLHFGVSDFSYAAYSMMFAGAISSAVLLYAPSVMDLPGVWLGLTLFMGLRMAAGYFRILSKNGPWWFLHGDSQKLPAINQFGSN</sequence>
<comment type="subcellular location">
    <subcellularLocation>
        <location evidence="1">Membrane</location>
        <topology evidence="1">Multi-pass membrane protein</topology>
    </subcellularLocation>
</comment>
<dbReference type="NCBIfam" id="TIGR00797">
    <property type="entry name" value="matE"/>
    <property type="match status" value="1"/>
</dbReference>
<evidence type="ECO:0000256" key="3">
    <source>
        <dbReference type="ARBA" id="ARBA00022692"/>
    </source>
</evidence>
<keyword evidence="8" id="KW-1185">Reference proteome</keyword>
<comment type="caution">
    <text evidence="6">Lacks conserved residue(s) required for the propagation of feature annotation.</text>
</comment>
<evidence type="ECO:0000256" key="5">
    <source>
        <dbReference type="ARBA" id="ARBA00023136"/>
    </source>
</evidence>
<evidence type="ECO:0000256" key="2">
    <source>
        <dbReference type="ARBA" id="ARBA00010199"/>
    </source>
</evidence>
<dbReference type="Pfam" id="PF01554">
    <property type="entry name" value="MatE"/>
    <property type="match status" value="2"/>
</dbReference>
<feature type="transmembrane region" description="Helical" evidence="6">
    <location>
        <begin position="302"/>
        <end position="323"/>
    </location>
</feature>
<evidence type="ECO:0000256" key="6">
    <source>
        <dbReference type="RuleBase" id="RU004914"/>
    </source>
</evidence>
<dbReference type="GeneID" id="110788210"/>
<dbReference type="GO" id="GO:0009507">
    <property type="term" value="C:chloroplast"/>
    <property type="evidence" value="ECO:0007669"/>
    <property type="project" value="TreeGrafter"/>
</dbReference>
<dbReference type="OrthoDB" id="2126698at2759"/>
<keyword evidence="4 6" id="KW-1133">Transmembrane helix</keyword>
<feature type="region of interest" description="Disordered" evidence="7">
    <location>
        <begin position="110"/>
        <end position="131"/>
    </location>
</feature>
<dbReference type="CDD" id="cd13136">
    <property type="entry name" value="MATE_DinF_like"/>
    <property type="match status" value="1"/>
</dbReference>
<dbReference type="InterPro" id="IPR044644">
    <property type="entry name" value="DinF-like"/>
</dbReference>
<feature type="transmembrane region" description="Helical" evidence="6">
    <location>
        <begin position="329"/>
        <end position="350"/>
    </location>
</feature>
<evidence type="ECO:0000256" key="4">
    <source>
        <dbReference type="ARBA" id="ARBA00022989"/>
    </source>
</evidence>
<dbReference type="GO" id="GO:0042910">
    <property type="term" value="F:xenobiotic transmembrane transporter activity"/>
    <property type="evidence" value="ECO:0007669"/>
    <property type="project" value="InterPro"/>
</dbReference>
<dbReference type="AlphaFoldDB" id="A0A9R0IH54"/>
<evidence type="ECO:0000313" key="9">
    <source>
        <dbReference type="RefSeq" id="XP_021848540.1"/>
    </source>
</evidence>
<gene>
    <name evidence="9" type="primary">LOC110788210</name>
</gene>
<evidence type="ECO:0000256" key="1">
    <source>
        <dbReference type="ARBA" id="ARBA00004141"/>
    </source>
</evidence>
<feature type="transmembrane region" description="Helical" evidence="6">
    <location>
        <begin position="371"/>
        <end position="390"/>
    </location>
</feature>
<keyword evidence="3 6" id="KW-0812">Transmembrane</keyword>
<protein>
    <recommendedName>
        <fullName evidence="6">Protein DETOXIFICATION</fullName>
    </recommendedName>
    <alternativeName>
        <fullName evidence="6">Multidrug and toxic compound extrusion protein</fullName>
    </alternativeName>
</protein>
<dbReference type="PANTHER" id="PTHR42893:SF45">
    <property type="entry name" value="PROTEIN DETOXIFICATION 45, CHLOROPLASTIC"/>
    <property type="match status" value="1"/>
</dbReference>
<dbReference type="RefSeq" id="XP_021848540.1">
    <property type="nucleotide sequence ID" value="XM_021992848.2"/>
</dbReference>
<dbReference type="GO" id="GO:0022857">
    <property type="term" value="F:transmembrane transporter activity"/>
    <property type="evidence" value="ECO:0000318"/>
    <property type="project" value="GO_Central"/>
</dbReference>
<dbReference type="GO" id="GO:0016020">
    <property type="term" value="C:membrane"/>
    <property type="evidence" value="ECO:0007669"/>
    <property type="project" value="UniProtKB-SubCell"/>
</dbReference>
<evidence type="ECO:0000256" key="7">
    <source>
        <dbReference type="SAM" id="MobiDB-lite"/>
    </source>
</evidence>
<organism evidence="8 9">
    <name type="scientific">Spinacia oleracea</name>
    <name type="common">Spinach</name>
    <dbReference type="NCBI Taxonomy" id="3562"/>
    <lineage>
        <taxon>Eukaryota</taxon>
        <taxon>Viridiplantae</taxon>
        <taxon>Streptophyta</taxon>
        <taxon>Embryophyta</taxon>
        <taxon>Tracheophyta</taxon>
        <taxon>Spermatophyta</taxon>
        <taxon>Magnoliopsida</taxon>
        <taxon>eudicotyledons</taxon>
        <taxon>Gunneridae</taxon>
        <taxon>Pentapetalae</taxon>
        <taxon>Caryophyllales</taxon>
        <taxon>Chenopodiaceae</taxon>
        <taxon>Chenopodioideae</taxon>
        <taxon>Anserineae</taxon>
        <taxon>Spinacia</taxon>
    </lineage>
</organism>
<dbReference type="InterPro" id="IPR002528">
    <property type="entry name" value="MATE_fam"/>
</dbReference>
<evidence type="ECO:0000313" key="8">
    <source>
        <dbReference type="Proteomes" id="UP000813463"/>
    </source>
</evidence>
<feature type="transmembrane region" description="Helical" evidence="6">
    <location>
        <begin position="410"/>
        <end position="430"/>
    </location>
</feature>
<feature type="transmembrane region" description="Helical" evidence="6">
    <location>
        <begin position="541"/>
        <end position="561"/>
    </location>
</feature>
<keyword evidence="5 6" id="KW-0472">Membrane</keyword>
<proteinExistence type="inferred from homology"/>
<reference evidence="9" key="2">
    <citation type="submission" date="2025-08" db="UniProtKB">
        <authorList>
            <consortium name="RefSeq"/>
        </authorList>
    </citation>
    <scope>IDENTIFICATION</scope>
    <source>
        <tissue evidence="9">Leaf</tissue>
    </source>
</reference>
<dbReference type="Proteomes" id="UP000813463">
    <property type="component" value="Chromosome 4"/>
</dbReference>
<feature type="transmembrane region" description="Helical" evidence="6">
    <location>
        <begin position="516"/>
        <end position="535"/>
    </location>
</feature>
<feature type="transmembrane region" description="Helical" evidence="6">
    <location>
        <begin position="273"/>
        <end position="295"/>
    </location>
</feature>
<feature type="transmembrane region" description="Helical" evidence="6">
    <location>
        <begin position="451"/>
        <end position="474"/>
    </location>
</feature>
<feature type="transmembrane region" description="Helical" evidence="6">
    <location>
        <begin position="230"/>
        <end position="253"/>
    </location>
</feature>
<feature type="compositionally biased region" description="Polar residues" evidence="7">
    <location>
        <begin position="114"/>
        <end position="126"/>
    </location>
</feature>
<dbReference type="PANTHER" id="PTHR42893">
    <property type="entry name" value="PROTEIN DETOXIFICATION 44, CHLOROPLASTIC-RELATED"/>
    <property type="match status" value="1"/>
</dbReference>
<comment type="similarity">
    <text evidence="2 6">Belongs to the multi antimicrobial extrusion (MATE) (TC 2.A.66.1) family.</text>
</comment>